<evidence type="ECO:0000313" key="2">
    <source>
        <dbReference type="Proteomes" id="UP000324536"/>
    </source>
</evidence>
<dbReference type="AlphaFoldDB" id="A0A5C1YRW0"/>
<accession>A0A5C1YRW0</accession>
<reference evidence="1 2" key="1">
    <citation type="submission" date="2019-09" db="EMBL/GenBank/DDBJ databases">
        <title>Genome sequencing of strain KACC 21233.</title>
        <authorList>
            <person name="Heo J."/>
            <person name="Kim S.-J."/>
            <person name="Kim J.-S."/>
            <person name="Hong S.-B."/>
            <person name="Kwon S.-W."/>
        </authorList>
    </citation>
    <scope>NUCLEOTIDE SEQUENCE [LARGE SCALE GENOMIC DNA]</scope>
    <source>
        <strain evidence="1 2">KACC 21233</strain>
    </source>
</reference>
<dbReference type="Proteomes" id="UP000324536">
    <property type="component" value="Chromosome"/>
</dbReference>
<proteinExistence type="predicted"/>
<evidence type="ECO:0000313" key="1">
    <source>
        <dbReference type="EMBL" id="QEO17850.1"/>
    </source>
</evidence>
<dbReference type="RefSeq" id="WP_149279526.1">
    <property type="nucleotide sequence ID" value="NZ_CP043506.1"/>
</dbReference>
<gene>
    <name evidence="1" type="ORF">FLP30_08985</name>
</gene>
<dbReference type="EMBL" id="CP043506">
    <property type="protein sequence ID" value="QEO17850.1"/>
    <property type="molecule type" value="Genomic_DNA"/>
</dbReference>
<keyword evidence="2" id="KW-1185">Reference proteome</keyword>
<sequence length="178" mass="19243">MAVKIKSVGGVGLANALKQLQEKLGQGAHLRSGFLEDATYPDGTPVAQVAFWDEFGTKTAPPRPFMRNAIAHNKGEWGKLMEAALKATGYNVDQALALCGEKITDQVKEEIVSFSEPENAMLTNILKDRFPMGDYTKDDFLQAVRDLKDGATAPAGKPLVWSGVMLNSAAYDVKDGPE</sequence>
<name>A0A5C1YRW0_9PROT</name>
<protein>
    <submittedName>
        <fullName evidence="1">Uncharacterized protein</fullName>
    </submittedName>
</protein>
<organism evidence="1 2">
    <name type="scientific">Acetobacter vaccinii</name>
    <dbReference type="NCBI Taxonomy" id="2592655"/>
    <lineage>
        <taxon>Bacteria</taxon>
        <taxon>Pseudomonadati</taxon>
        <taxon>Pseudomonadota</taxon>
        <taxon>Alphaproteobacteria</taxon>
        <taxon>Acetobacterales</taxon>
        <taxon>Acetobacteraceae</taxon>
        <taxon>Acetobacter</taxon>
    </lineage>
</organism>
<dbReference type="OrthoDB" id="8612906at2"/>
<dbReference type="KEGG" id="acek:FLP30_08985"/>